<name>C7M0J5_ACIFD</name>
<dbReference type="SUPFAM" id="SSF88659">
    <property type="entry name" value="Sigma3 and sigma4 domains of RNA polymerase sigma factors"/>
    <property type="match status" value="1"/>
</dbReference>
<dbReference type="GO" id="GO:0006352">
    <property type="term" value="P:DNA-templated transcription initiation"/>
    <property type="evidence" value="ECO:0007669"/>
    <property type="project" value="InterPro"/>
</dbReference>
<keyword evidence="8" id="KW-1185">Reference proteome</keyword>
<gene>
    <name evidence="7" type="ordered locus">Afer_1581</name>
</gene>
<dbReference type="InterPro" id="IPR013325">
    <property type="entry name" value="RNA_pol_sigma_r2"/>
</dbReference>
<dbReference type="GO" id="GO:0003677">
    <property type="term" value="F:DNA binding"/>
    <property type="evidence" value="ECO:0007669"/>
    <property type="project" value="InterPro"/>
</dbReference>
<dbReference type="InterPro" id="IPR007627">
    <property type="entry name" value="RNA_pol_sigma70_r2"/>
</dbReference>
<dbReference type="OrthoDB" id="9784272at2"/>
<evidence type="ECO:0000256" key="4">
    <source>
        <dbReference type="ARBA" id="ARBA00023163"/>
    </source>
</evidence>
<dbReference type="Proteomes" id="UP000000771">
    <property type="component" value="Chromosome"/>
</dbReference>
<reference evidence="7 8" key="1">
    <citation type="journal article" date="2009" name="Stand. Genomic Sci.">
        <title>Complete genome sequence of Acidimicrobium ferrooxidans type strain (ICP).</title>
        <authorList>
            <person name="Clum A."/>
            <person name="Nolan M."/>
            <person name="Lang E."/>
            <person name="Glavina Del Rio T."/>
            <person name="Tice H."/>
            <person name="Copeland A."/>
            <person name="Cheng J.F."/>
            <person name="Lucas S."/>
            <person name="Chen F."/>
            <person name="Bruce D."/>
            <person name="Goodwin L."/>
            <person name="Pitluck S."/>
            <person name="Ivanova N."/>
            <person name="Mavrommatis K."/>
            <person name="Mikhailova N."/>
            <person name="Pati A."/>
            <person name="Chen A."/>
            <person name="Palaniappan K."/>
            <person name="Goker M."/>
            <person name="Spring S."/>
            <person name="Land M."/>
            <person name="Hauser L."/>
            <person name="Chang Y.J."/>
            <person name="Jeffries C.C."/>
            <person name="Chain P."/>
            <person name="Bristow J."/>
            <person name="Eisen J.A."/>
            <person name="Markowitz V."/>
            <person name="Hugenholtz P."/>
            <person name="Kyrpides N.C."/>
            <person name="Klenk H.P."/>
            <person name="Lapidus A."/>
        </authorList>
    </citation>
    <scope>NUCLEOTIDE SEQUENCE [LARGE SCALE GENOMIC DNA]</scope>
    <source>
        <strain evidence="8">DSM 10331 / JCM 15462 / NBRC 103882 / ICP</strain>
    </source>
</reference>
<keyword evidence="4" id="KW-0804">Transcription</keyword>
<dbReference type="RefSeq" id="WP_015798982.1">
    <property type="nucleotide sequence ID" value="NC_013124.1"/>
</dbReference>
<dbReference type="PANTHER" id="PTHR43133">
    <property type="entry name" value="RNA POLYMERASE ECF-TYPE SIGMA FACTO"/>
    <property type="match status" value="1"/>
</dbReference>
<accession>C7M0J5</accession>
<dbReference type="InterPro" id="IPR036388">
    <property type="entry name" value="WH-like_DNA-bd_sf"/>
</dbReference>
<organism evidence="7 8">
    <name type="scientific">Acidimicrobium ferrooxidans (strain DSM 10331 / JCM 15462 / NBRC 103882 / ICP)</name>
    <dbReference type="NCBI Taxonomy" id="525909"/>
    <lineage>
        <taxon>Bacteria</taxon>
        <taxon>Bacillati</taxon>
        <taxon>Actinomycetota</taxon>
        <taxon>Acidimicrobiia</taxon>
        <taxon>Acidimicrobiales</taxon>
        <taxon>Acidimicrobiaceae</taxon>
        <taxon>Acidimicrobium</taxon>
    </lineage>
</organism>
<evidence type="ECO:0000259" key="5">
    <source>
        <dbReference type="Pfam" id="PF04542"/>
    </source>
</evidence>
<dbReference type="eggNOG" id="COG1595">
    <property type="taxonomic scope" value="Bacteria"/>
</dbReference>
<dbReference type="HOGENOM" id="CLU_047691_9_3_11"/>
<dbReference type="EMBL" id="CP001631">
    <property type="protein sequence ID" value="ACU54503.1"/>
    <property type="molecule type" value="Genomic_DNA"/>
</dbReference>
<keyword evidence="2" id="KW-0805">Transcription regulation</keyword>
<feature type="domain" description="RNA polymerase sigma-70 region 2" evidence="5">
    <location>
        <begin position="28"/>
        <end position="92"/>
    </location>
</feature>
<dbReference type="GO" id="GO:0016987">
    <property type="term" value="F:sigma factor activity"/>
    <property type="evidence" value="ECO:0007669"/>
    <property type="project" value="UniProtKB-KW"/>
</dbReference>
<evidence type="ECO:0000313" key="7">
    <source>
        <dbReference type="EMBL" id="ACU54503.1"/>
    </source>
</evidence>
<dbReference type="SUPFAM" id="SSF88946">
    <property type="entry name" value="Sigma2 domain of RNA polymerase sigma factors"/>
    <property type="match status" value="1"/>
</dbReference>
<dbReference type="STRING" id="525909.Afer_1581"/>
<proteinExistence type="inferred from homology"/>
<evidence type="ECO:0000256" key="1">
    <source>
        <dbReference type="ARBA" id="ARBA00010641"/>
    </source>
</evidence>
<dbReference type="CDD" id="cd06171">
    <property type="entry name" value="Sigma70_r4"/>
    <property type="match status" value="1"/>
</dbReference>
<evidence type="ECO:0000256" key="3">
    <source>
        <dbReference type="ARBA" id="ARBA00023082"/>
    </source>
</evidence>
<comment type="similarity">
    <text evidence="1">Belongs to the sigma-70 factor family. ECF subfamily.</text>
</comment>
<dbReference type="InterPro" id="IPR014284">
    <property type="entry name" value="RNA_pol_sigma-70_dom"/>
</dbReference>
<dbReference type="InterPro" id="IPR013324">
    <property type="entry name" value="RNA_pol_sigma_r3/r4-like"/>
</dbReference>
<dbReference type="InterPro" id="IPR039425">
    <property type="entry name" value="RNA_pol_sigma-70-like"/>
</dbReference>
<dbReference type="Gene3D" id="1.10.1740.10">
    <property type="match status" value="1"/>
</dbReference>
<evidence type="ECO:0000259" key="6">
    <source>
        <dbReference type="Pfam" id="PF08281"/>
    </source>
</evidence>
<protein>
    <submittedName>
        <fullName evidence="7">RNA polymerase, sigma-24 subunit, ECF subfamily</fullName>
    </submittedName>
</protein>
<dbReference type="Pfam" id="PF08281">
    <property type="entry name" value="Sigma70_r4_2"/>
    <property type="match status" value="1"/>
</dbReference>
<dbReference type="NCBIfam" id="TIGR02937">
    <property type="entry name" value="sigma70-ECF"/>
    <property type="match status" value="1"/>
</dbReference>
<dbReference type="Gene3D" id="1.10.10.10">
    <property type="entry name" value="Winged helix-like DNA-binding domain superfamily/Winged helix DNA-binding domain"/>
    <property type="match status" value="1"/>
</dbReference>
<feature type="domain" description="RNA polymerase sigma factor 70 region 4 type 2" evidence="6">
    <location>
        <begin position="123"/>
        <end position="174"/>
    </location>
</feature>
<evidence type="ECO:0000256" key="2">
    <source>
        <dbReference type="ARBA" id="ARBA00023015"/>
    </source>
</evidence>
<dbReference type="AlphaFoldDB" id="C7M0J5"/>
<dbReference type="PANTHER" id="PTHR43133:SF62">
    <property type="entry name" value="RNA POLYMERASE SIGMA FACTOR SIGZ"/>
    <property type="match status" value="1"/>
</dbReference>
<keyword evidence="3" id="KW-0731">Sigma factor</keyword>
<dbReference type="KEGG" id="afo:Afer_1581"/>
<dbReference type="Pfam" id="PF04542">
    <property type="entry name" value="Sigma70_r2"/>
    <property type="match status" value="1"/>
</dbReference>
<dbReference type="InterPro" id="IPR013249">
    <property type="entry name" value="RNA_pol_sigma70_r4_t2"/>
</dbReference>
<sequence>MEGWTDASDASLAVGIGRWHEAALQEAYRRYASTVWGIARRVTRDAMIAEEITQEVFLTLWREPERFDPARGSLRTWLATLAHRRAVDAVRHDAALRRREDRDHQLTRPPTTAEIEVVMDRVIVADALASLSEQERRAIELAYFDGLTYREVAARLEEPEGTVKSRIRGALTKLHRQMVSTRTPEA</sequence>
<evidence type="ECO:0000313" key="8">
    <source>
        <dbReference type="Proteomes" id="UP000000771"/>
    </source>
</evidence>